<comment type="similarity">
    <text evidence="2 7">Belongs to the PstS family.</text>
</comment>
<evidence type="ECO:0000256" key="3">
    <source>
        <dbReference type="ARBA" id="ARBA00011529"/>
    </source>
</evidence>
<evidence type="ECO:0000256" key="7">
    <source>
        <dbReference type="PIRNR" id="PIRNR002756"/>
    </source>
</evidence>
<organism evidence="9 10">
    <name type="scientific">Dyella acidiphila</name>
    <dbReference type="NCBI Taxonomy" id="2775866"/>
    <lineage>
        <taxon>Bacteria</taxon>
        <taxon>Pseudomonadati</taxon>
        <taxon>Pseudomonadota</taxon>
        <taxon>Gammaproteobacteria</taxon>
        <taxon>Lysobacterales</taxon>
        <taxon>Rhodanobacteraceae</taxon>
        <taxon>Dyella</taxon>
    </lineage>
</organism>
<keyword evidence="5 7" id="KW-0813">Transport</keyword>
<dbReference type="InterPro" id="IPR005673">
    <property type="entry name" value="ABC_phos-bd_PstS"/>
</dbReference>
<dbReference type="NCBIfam" id="NF008171">
    <property type="entry name" value="PRK10918.1"/>
    <property type="match status" value="1"/>
</dbReference>
<evidence type="ECO:0000313" key="10">
    <source>
        <dbReference type="Proteomes" id="UP000651010"/>
    </source>
</evidence>
<dbReference type="PIRSF" id="PIRSF002756">
    <property type="entry name" value="PstS"/>
    <property type="match status" value="1"/>
</dbReference>
<dbReference type="EMBL" id="JACZZA010000014">
    <property type="protein sequence ID" value="MBE1162561.1"/>
    <property type="molecule type" value="Genomic_DNA"/>
</dbReference>
<evidence type="ECO:0000256" key="2">
    <source>
        <dbReference type="ARBA" id="ARBA00008725"/>
    </source>
</evidence>
<feature type="domain" description="PBP" evidence="8">
    <location>
        <begin position="72"/>
        <end position="356"/>
    </location>
</feature>
<evidence type="ECO:0000259" key="8">
    <source>
        <dbReference type="Pfam" id="PF12849"/>
    </source>
</evidence>
<evidence type="ECO:0000256" key="5">
    <source>
        <dbReference type="ARBA" id="ARBA00022448"/>
    </source>
</evidence>
<comment type="subunit">
    <text evidence="3 7">The complex is composed of two ATP-binding proteins (PstB), two transmembrane proteins (PstC and PstA) and a solute-binding protein (PstS).</text>
</comment>
<dbReference type="NCBIfam" id="TIGR00975">
    <property type="entry name" value="3a0107s03"/>
    <property type="match status" value="1"/>
</dbReference>
<dbReference type="PANTHER" id="PTHR42996">
    <property type="entry name" value="PHOSPHATE-BINDING PROTEIN PSTS"/>
    <property type="match status" value="1"/>
</dbReference>
<dbReference type="Proteomes" id="UP000651010">
    <property type="component" value="Unassembled WGS sequence"/>
</dbReference>
<keyword evidence="6 7" id="KW-0592">Phosphate transport</keyword>
<comment type="function">
    <text evidence="1 7">Part of the ABC transporter complex PstSACB involved in phosphate import.</text>
</comment>
<reference evidence="9 10" key="1">
    <citation type="submission" date="2020-09" db="EMBL/GenBank/DDBJ databases">
        <title>Dyella sp. 7MK23 isolated from forest soil.</title>
        <authorList>
            <person name="Fu J."/>
        </authorList>
    </citation>
    <scope>NUCLEOTIDE SEQUENCE [LARGE SCALE GENOMIC DNA]</scope>
    <source>
        <strain evidence="9 10">7MK23</strain>
    </source>
</reference>
<evidence type="ECO:0000313" key="9">
    <source>
        <dbReference type="EMBL" id="MBE1162561.1"/>
    </source>
</evidence>
<dbReference type="SUPFAM" id="SSF53850">
    <property type="entry name" value="Periplasmic binding protein-like II"/>
    <property type="match status" value="1"/>
</dbReference>
<dbReference type="CDD" id="cd13565">
    <property type="entry name" value="PBP2_PstS"/>
    <property type="match status" value="1"/>
</dbReference>
<dbReference type="InterPro" id="IPR024370">
    <property type="entry name" value="PBP_domain"/>
</dbReference>
<proteinExistence type="inferred from homology"/>
<dbReference type="Gene3D" id="3.40.190.10">
    <property type="entry name" value="Periplasmic binding protein-like II"/>
    <property type="match status" value="2"/>
</dbReference>
<evidence type="ECO:0000256" key="1">
    <source>
        <dbReference type="ARBA" id="ARBA00002841"/>
    </source>
</evidence>
<comment type="caution">
    <text evidence="9">The sequence shown here is derived from an EMBL/GenBank/DDBJ whole genome shotgun (WGS) entry which is preliminary data.</text>
</comment>
<sequence length="388" mass="41150">MSSRFCDCHHTAIFISSHCNTQTLQYAESANAFTDSPLTAQGAFVLTSIKSPSRLGALAIALAASMFGLTAQATDITGAGSSFVYPVISKWSAAYAEKTGNHINYQSIGSGGGIAQIKAGTVDFGASDMPLKPEDLAKFGLGQFPDVIGGIVPAFNVAGVAPGALVLDGTTLADIYLGKITTWNDPAIVKLNPSVHLPSSRITVVHRSDGSGTSFNFTDYLSKVSPEWQSKVGEGTAVQWPAGIGGKGNEGVSAYIKQIPNSIGYVEYAYALKNNIGYAKMKNAAGTVVEPNTASFQAAANTADWKNAKDFNLLMTNAPGAQAWPITATSWVIMYKTPKNAANTKVAFDFFKFAYSSGQEAARSLDYVPLPDSLVQQIQAYWTSEYKQ</sequence>
<dbReference type="Pfam" id="PF12849">
    <property type="entry name" value="PBP_like_2"/>
    <property type="match status" value="1"/>
</dbReference>
<dbReference type="InterPro" id="IPR050962">
    <property type="entry name" value="Phosphate-bind_PstS"/>
</dbReference>
<gene>
    <name evidence="9" type="primary">pstS</name>
    <name evidence="9" type="ORF">IGX34_19430</name>
</gene>
<name>A0ABR9GEW0_9GAMM</name>
<accession>A0ABR9GEW0</accession>
<keyword evidence="10" id="KW-1185">Reference proteome</keyword>
<protein>
    <recommendedName>
        <fullName evidence="4 7">Phosphate-binding protein PstS</fullName>
    </recommendedName>
</protein>
<evidence type="ECO:0000256" key="6">
    <source>
        <dbReference type="ARBA" id="ARBA00022592"/>
    </source>
</evidence>
<evidence type="ECO:0000256" key="4">
    <source>
        <dbReference type="ARBA" id="ARBA00021889"/>
    </source>
</evidence>
<dbReference type="PANTHER" id="PTHR42996:SF1">
    <property type="entry name" value="PHOSPHATE-BINDING PROTEIN PSTS"/>
    <property type="match status" value="1"/>
</dbReference>